<dbReference type="InterPro" id="IPR014720">
    <property type="entry name" value="dsRBD_dom"/>
</dbReference>
<keyword evidence="7 15" id="KW-0507">mRNA processing</keyword>
<evidence type="ECO:0000256" key="7">
    <source>
        <dbReference type="ARBA" id="ARBA00022664"/>
    </source>
</evidence>
<evidence type="ECO:0000256" key="4">
    <source>
        <dbReference type="ARBA" id="ARBA00011738"/>
    </source>
</evidence>
<dbReference type="HAMAP" id="MF_00104">
    <property type="entry name" value="RNase_III"/>
    <property type="match status" value="1"/>
</dbReference>
<feature type="domain" description="RNase III" evidence="17">
    <location>
        <begin position="11"/>
        <end position="140"/>
    </location>
</feature>
<dbReference type="GO" id="GO:0010468">
    <property type="term" value="P:regulation of gene expression"/>
    <property type="evidence" value="ECO:0007669"/>
    <property type="project" value="TreeGrafter"/>
</dbReference>
<gene>
    <name evidence="15" type="primary">rnc</name>
    <name evidence="18" type="ORF">EFD62_05460</name>
</gene>
<dbReference type="GO" id="GO:0019843">
    <property type="term" value="F:rRNA binding"/>
    <property type="evidence" value="ECO:0007669"/>
    <property type="project" value="UniProtKB-KW"/>
</dbReference>
<comment type="function">
    <text evidence="15">Digests double-stranded RNA. Involved in the processing of primary rRNA transcript to yield the immediate precursors to the large and small rRNAs (23S and 16S). Processes some mRNAs, and tRNAs when they are encoded in the rRNA operon. Processes pre-crRNA and tracrRNA of type II CRISPR loci if present in the organism.</text>
</comment>
<evidence type="ECO:0000259" key="17">
    <source>
        <dbReference type="PROSITE" id="PS50142"/>
    </source>
</evidence>
<dbReference type="SMART" id="SM00535">
    <property type="entry name" value="RIBOc"/>
    <property type="match status" value="1"/>
</dbReference>
<keyword evidence="10 15" id="KW-0479">Metal-binding</keyword>
<dbReference type="FunFam" id="3.30.160.20:FF:000003">
    <property type="entry name" value="Ribonuclease 3"/>
    <property type="match status" value="1"/>
</dbReference>
<comment type="subcellular location">
    <subcellularLocation>
        <location evidence="2 15">Cytoplasm</location>
    </subcellularLocation>
</comment>
<proteinExistence type="inferred from homology"/>
<evidence type="ECO:0000256" key="9">
    <source>
        <dbReference type="ARBA" id="ARBA00022722"/>
    </source>
</evidence>
<dbReference type="PROSITE" id="PS50137">
    <property type="entry name" value="DS_RBD"/>
    <property type="match status" value="1"/>
</dbReference>
<dbReference type="InterPro" id="IPR011907">
    <property type="entry name" value="RNase_III"/>
</dbReference>
<keyword evidence="13 15" id="KW-0460">Magnesium</keyword>
<comment type="catalytic activity">
    <reaction evidence="1 15">
        <text>Endonucleolytic cleavage to 5'-phosphomonoester.</text>
        <dbReference type="EC" id="3.1.26.3"/>
    </reaction>
</comment>
<evidence type="ECO:0000313" key="18">
    <source>
        <dbReference type="EMBL" id="RXE59763.1"/>
    </source>
</evidence>
<dbReference type="EC" id="3.1.26.3" evidence="15"/>
<evidence type="ECO:0000256" key="11">
    <source>
        <dbReference type="ARBA" id="ARBA00022759"/>
    </source>
</evidence>
<dbReference type="PANTHER" id="PTHR11207">
    <property type="entry name" value="RIBONUCLEASE III"/>
    <property type="match status" value="1"/>
</dbReference>
<feature type="active site" evidence="15">
    <location>
        <position position="129"/>
    </location>
</feature>
<dbReference type="AlphaFoldDB" id="A0A4Q0I5W8"/>
<evidence type="ECO:0000259" key="16">
    <source>
        <dbReference type="PROSITE" id="PS50137"/>
    </source>
</evidence>
<feature type="domain" description="DRBM" evidence="16">
    <location>
        <begin position="167"/>
        <end position="236"/>
    </location>
</feature>
<dbReference type="OrthoDB" id="9805026at2"/>
<dbReference type="GO" id="GO:0005737">
    <property type="term" value="C:cytoplasm"/>
    <property type="evidence" value="ECO:0007669"/>
    <property type="project" value="UniProtKB-SubCell"/>
</dbReference>
<comment type="cofactor">
    <cofactor evidence="15">
        <name>Mg(2+)</name>
        <dbReference type="ChEBI" id="CHEBI:18420"/>
    </cofactor>
</comment>
<dbReference type="InterPro" id="IPR036389">
    <property type="entry name" value="RNase_III_sf"/>
</dbReference>
<dbReference type="GO" id="GO:0042802">
    <property type="term" value="F:identical protein binding"/>
    <property type="evidence" value="ECO:0007669"/>
    <property type="project" value="UniProtKB-ARBA"/>
</dbReference>
<keyword evidence="6 15" id="KW-0698">rRNA processing</keyword>
<evidence type="ECO:0000256" key="3">
    <source>
        <dbReference type="ARBA" id="ARBA00010183"/>
    </source>
</evidence>
<dbReference type="GO" id="GO:0003725">
    <property type="term" value="F:double-stranded RNA binding"/>
    <property type="evidence" value="ECO:0007669"/>
    <property type="project" value="TreeGrafter"/>
</dbReference>
<comment type="similarity">
    <text evidence="3">Belongs to the ribonuclease III family.</text>
</comment>
<keyword evidence="19" id="KW-1185">Reference proteome</keyword>
<dbReference type="Gene3D" id="1.10.1520.10">
    <property type="entry name" value="Ribonuclease III domain"/>
    <property type="match status" value="1"/>
</dbReference>
<evidence type="ECO:0000256" key="15">
    <source>
        <dbReference type="HAMAP-Rule" id="MF_00104"/>
    </source>
</evidence>
<dbReference type="CDD" id="cd10845">
    <property type="entry name" value="DSRM_RNAse_III_family"/>
    <property type="match status" value="1"/>
</dbReference>
<dbReference type="Pfam" id="PF00035">
    <property type="entry name" value="dsrm"/>
    <property type="match status" value="1"/>
</dbReference>
<dbReference type="SUPFAM" id="SSF54768">
    <property type="entry name" value="dsRNA-binding domain-like"/>
    <property type="match status" value="1"/>
</dbReference>
<dbReference type="PROSITE" id="PS50142">
    <property type="entry name" value="RNASE_3_2"/>
    <property type="match status" value="1"/>
</dbReference>
<comment type="subunit">
    <text evidence="4 15">Homodimer.</text>
</comment>
<evidence type="ECO:0000256" key="2">
    <source>
        <dbReference type="ARBA" id="ARBA00004496"/>
    </source>
</evidence>
<evidence type="ECO:0000256" key="6">
    <source>
        <dbReference type="ARBA" id="ARBA00022552"/>
    </source>
</evidence>
<keyword evidence="11 15" id="KW-0255">Endonuclease</keyword>
<dbReference type="CDD" id="cd00593">
    <property type="entry name" value="RIBOc"/>
    <property type="match status" value="1"/>
</dbReference>
<protein>
    <recommendedName>
        <fullName evidence="15">Ribonuclease 3</fullName>
        <ecNumber evidence="15">3.1.26.3</ecNumber>
    </recommendedName>
    <alternativeName>
        <fullName evidence="15">Ribonuclease III</fullName>
        <shortName evidence="15">RNase III</shortName>
    </alternativeName>
</protein>
<dbReference type="GO" id="GO:0006397">
    <property type="term" value="P:mRNA processing"/>
    <property type="evidence" value="ECO:0007669"/>
    <property type="project" value="UniProtKB-UniRule"/>
</dbReference>
<dbReference type="NCBIfam" id="TIGR02191">
    <property type="entry name" value="RNaseIII"/>
    <property type="match status" value="1"/>
</dbReference>
<feature type="binding site" evidence="15">
    <location>
        <position position="126"/>
    </location>
    <ligand>
        <name>Mg(2+)</name>
        <dbReference type="ChEBI" id="CHEBI:18420"/>
    </ligand>
</feature>
<evidence type="ECO:0000256" key="8">
    <source>
        <dbReference type="ARBA" id="ARBA00022694"/>
    </source>
</evidence>
<dbReference type="InterPro" id="IPR000999">
    <property type="entry name" value="RNase_III_dom"/>
</dbReference>
<dbReference type="Gene3D" id="3.30.160.20">
    <property type="match status" value="1"/>
</dbReference>
<feature type="binding site" evidence="15">
    <location>
        <position position="129"/>
    </location>
    <ligand>
        <name>Mg(2+)</name>
        <dbReference type="ChEBI" id="CHEBI:18420"/>
    </ligand>
</feature>
<keyword evidence="5 15" id="KW-0963">Cytoplasm</keyword>
<organism evidence="18 19">
    <name type="scientific">Acetivibrio mesophilus</name>
    <dbReference type="NCBI Taxonomy" id="2487273"/>
    <lineage>
        <taxon>Bacteria</taxon>
        <taxon>Bacillati</taxon>
        <taxon>Bacillota</taxon>
        <taxon>Clostridia</taxon>
        <taxon>Eubacteriales</taxon>
        <taxon>Oscillospiraceae</taxon>
        <taxon>Acetivibrio</taxon>
    </lineage>
</organism>
<dbReference type="GO" id="GO:0008033">
    <property type="term" value="P:tRNA processing"/>
    <property type="evidence" value="ECO:0007669"/>
    <property type="project" value="UniProtKB-KW"/>
</dbReference>
<dbReference type="GO" id="GO:0004525">
    <property type="term" value="F:ribonuclease III activity"/>
    <property type="evidence" value="ECO:0007669"/>
    <property type="project" value="UniProtKB-UniRule"/>
</dbReference>
<dbReference type="RefSeq" id="WP_069193550.1">
    <property type="nucleotide sequence ID" value="NZ_RLII01000004.1"/>
</dbReference>
<dbReference type="SUPFAM" id="SSF69065">
    <property type="entry name" value="RNase III domain-like"/>
    <property type="match status" value="1"/>
</dbReference>
<evidence type="ECO:0000256" key="12">
    <source>
        <dbReference type="ARBA" id="ARBA00022801"/>
    </source>
</evidence>
<keyword evidence="15" id="KW-0699">rRNA-binding</keyword>
<dbReference type="FunFam" id="1.10.1520.10:FF:000001">
    <property type="entry name" value="Ribonuclease 3"/>
    <property type="match status" value="1"/>
</dbReference>
<evidence type="ECO:0000256" key="10">
    <source>
        <dbReference type="ARBA" id="ARBA00022723"/>
    </source>
</evidence>
<keyword evidence="9 15" id="KW-0540">Nuclease</keyword>
<keyword evidence="12 15" id="KW-0378">Hydrolase</keyword>
<reference evidence="19" key="1">
    <citation type="submission" date="2018-11" db="EMBL/GenBank/DDBJ databases">
        <title>Genome sequencing of a novel mesophilic and cellulolytic organism within the genus Hungateiclostridium.</title>
        <authorList>
            <person name="Rettenmaier R."/>
            <person name="Liebl W."/>
            <person name="Zverlov V."/>
        </authorList>
    </citation>
    <scope>NUCLEOTIDE SEQUENCE [LARGE SCALE GENOMIC DNA]</scope>
    <source>
        <strain evidence="19">N2K1</strain>
    </source>
</reference>
<dbReference type="EMBL" id="RLII01000004">
    <property type="protein sequence ID" value="RXE59763.1"/>
    <property type="molecule type" value="Genomic_DNA"/>
</dbReference>
<evidence type="ECO:0000256" key="5">
    <source>
        <dbReference type="ARBA" id="ARBA00022490"/>
    </source>
</evidence>
<keyword evidence="8 15" id="KW-0819">tRNA processing</keyword>
<feature type="binding site" evidence="15">
    <location>
        <position position="53"/>
    </location>
    <ligand>
        <name>Mg(2+)</name>
        <dbReference type="ChEBI" id="CHEBI:18420"/>
    </ligand>
</feature>
<dbReference type="PANTHER" id="PTHR11207:SF0">
    <property type="entry name" value="RIBONUCLEASE 3"/>
    <property type="match status" value="1"/>
</dbReference>
<dbReference type="GO" id="GO:0006364">
    <property type="term" value="P:rRNA processing"/>
    <property type="evidence" value="ECO:0007669"/>
    <property type="project" value="UniProtKB-UniRule"/>
</dbReference>
<dbReference type="Proteomes" id="UP000289166">
    <property type="component" value="Unassembled WGS sequence"/>
</dbReference>
<dbReference type="Pfam" id="PF14622">
    <property type="entry name" value="Ribonucleas_3_3"/>
    <property type="match status" value="1"/>
</dbReference>
<accession>A0A4Q0I5W8</accession>
<sequence>MFNLDSFMGKINELEGVIDYCFEDKMKLVLALTHSSYANECKDEKISSNERLEFLGDTVLNMVVSEYIFTNCSYLAEGEMTKFRANVVCERTLAECAQNISIGKYLLLGKGEENTGGRTRVSILSDAVEALIGAIYIDGGLESARAFILKQLGKSINESIQGTIFMDYKTQLQEIIQKTNDHKIAYEIIEEKGPDHSKVFVAQVKVDEKVVGVGEGRTKKEAEQMAAKSSLKNINA</sequence>
<evidence type="ECO:0000256" key="1">
    <source>
        <dbReference type="ARBA" id="ARBA00000109"/>
    </source>
</evidence>
<evidence type="ECO:0000256" key="14">
    <source>
        <dbReference type="ARBA" id="ARBA00022884"/>
    </source>
</evidence>
<evidence type="ECO:0000256" key="13">
    <source>
        <dbReference type="ARBA" id="ARBA00022842"/>
    </source>
</evidence>
<dbReference type="SMART" id="SM00358">
    <property type="entry name" value="DSRM"/>
    <property type="match status" value="1"/>
</dbReference>
<dbReference type="GO" id="GO:0046872">
    <property type="term" value="F:metal ion binding"/>
    <property type="evidence" value="ECO:0007669"/>
    <property type="project" value="UniProtKB-KW"/>
</dbReference>
<feature type="active site" evidence="15">
    <location>
        <position position="57"/>
    </location>
</feature>
<comment type="caution">
    <text evidence="18">The sequence shown here is derived from an EMBL/GenBank/DDBJ whole genome shotgun (WGS) entry which is preliminary data.</text>
</comment>
<evidence type="ECO:0000313" key="19">
    <source>
        <dbReference type="Proteomes" id="UP000289166"/>
    </source>
</evidence>
<keyword evidence="14 15" id="KW-0694">RNA-binding</keyword>
<name>A0A4Q0I5W8_9FIRM</name>